<dbReference type="InterPro" id="IPR050266">
    <property type="entry name" value="AB_hydrolase_sf"/>
</dbReference>
<protein>
    <submittedName>
        <fullName evidence="2">Alpha/beta hydrolase</fullName>
    </submittedName>
</protein>
<name>A0A975SVX1_9ACTN</name>
<sequence length="297" mass="30826">MTTYDTLDVPVPGGLLRVGRWTASDPGAPVVLAAHGVTGNHRCWQTLAALDRCTVVAPDLRGRGRSGGLEGPAGMDRHADDLLAVLDHLELPAPLVLGHSMGGFVAAAFGARHPDRGSGAVLVDGGLPLPGPPEGTTPEEALNATIGPAARRLTMTFGSLEEYLDFWRPHPAFAGAWTPEVEDYLAYDLDGDRSSVSLAAVRDDSADLLDADGAAVRVAALPEGTVFLRAPAGMLGDPGGLYPAEAVAEHLRALPGLVARDVPGTNHYTIVLGEAGARAVADALDEVRLPVSVRLDP</sequence>
<dbReference type="PANTHER" id="PTHR43798:SF33">
    <property type="entry name" value="HYDROLASE, PUTATIVE (AFU_ORTHOLOGUE AFUA_2G14860)-RELATED"/>
    <property type="match status" value="1"/>
</dbReference>
<gene>
    <name evidence="2" type="ORF">KRR39_15055</name>
</gene>
<dbReference type="EMBL" id="CP077062">
    <property type="protein sequence ID" value="QWZ06836.1"/>
    <property type="molecule type" value="Genomic_DNA"/>
</dbReference>
<proteinExistence type="predicted"/>
<feature type="domain" description="AB hydrolase-1" evidence="1">
    <location>
        <begin position="29"/>
        <end position="134"/>
    </location>
</feature>
<evidence type="ECO:0000313" key="3">
    <source>
        <dbReference type="Proteomes" id="UP000683575"/>
    </source>
</evidence>
<reference evidence="2" key="1">
    <citation type="submission" date="2021-06" db="EMBL/GenBank/DDBJ databases">
        <title>Complete genome sequence of Nocardioides sp. G188.</title>
        <authorList>
            <person name="Im W.-T."/>
        </authorList>
    </citation>
    <scope>NUCLEOTIDE SEQUENCE</scope>
    <source>
        <strain evidence="2">G188</strain>
    </source>
</reference>
<evidence type="ECO:0000259" key="1">
    <source>
        <dbReference type="Pfam" id="PF00561"/>
    </source>
</evidence>
<dbReference type="AlphaFoldDB" id="A0A975SVX1"/>
<dbReference type="GO" id="GO:0016787">
    <property type="term" value="F:hydrolase activity"/>
    <property type="evidence" value="ECO:0007669"/>
    <property type="project" value="UniProtKB-KW"/>
</dbReference>
<dbReference type="KEGG" id="nps:KRR39_15055"/>
<dbReference type="RefSeq" id="WP_216938110.1">
    <property type="nucleotide sequence ID" value="NZ_CP077062.1"/>
</dbReference>
<keyword evidence="3" id="KW-1185">Reference proteome</keyword>
<dbReference type="Pfam" id="PF00561">
    <property type="entry name" value="Abhydrolase_1"/>
    <property type="match status" value="1"/>
</dbReference>
<dbReference type="PANTHER" id="PTHR43798">
    <property type="entry name" value="MONOACYLGLYCEROL LIPASE"/>
    <property type="match status" value="1"/>
</dbReference>
<accession>A0A975SVX1</accession>
<evidence type="ECO:0000313" key="2">
    <source>
        <dbReference type="EMBL" id="QWZ06836.1"/>
    </source>
</evidence>
<dbReference type="GO" id="GO:0016020">
    <property type="term" value="C:membrane"/>
    <property type="evidence" value="ECO:0007669"/>
    <property type="project" value="TreeGrafter"/>
</dbReference>
<dbReference type="InterPro" id="IPR000073">
    <property type="entry name" value="AB_hydrolase_1"/>
</dbReference>
<keyword evidence="2" id="KW-0378">Hydrolase</keyword>
<dbReference type="Proteomes" id="UP000683575">
    <property type="component" value="Chromosome"/>
</dbReference>
<organism evidence="2 3">
    <name type="scientific">Nocardioides panacis</name>
    <dbReference type="NCBI Taxonomy" id="2849501"/>
    <lineage>
        <taxon>Bacteria</taxon>
        <taxon>Bacillati</taxon>
        <taxon>Actinomycetota</taxon>
        <taxon>Actinomycetes</taxon>
        <taxon>Propionibacteriales</taxon>
        <taxon>Nocardioidaceae</taxon>
        <taxon>Nocardioides</taxon>
    </lineage>
</organism>